<dbReference type="AlphaFoldDB" id="A0A4Q9KZU1"/>
<gene>
    <name evidence="1" type="ORF">CWI36_1600p0010</name>
</gene>
<evidence type="ECO:0000313" key="2">
    <source>
        <dbReference type="Proteomes" id="UP000291404"/>
    </source>
</evidence>
<dbReference type="VEuPathDB" id="MicrosporidiaDB:CWI39_0199p0010"/>
<comment type="caution">
    <text evidence="1">The sequence shown here is derived from an EMBL/GenBank/DDBJ whole genome shotgun (WGS) entry which is preliminary data.</text>
</comment>
<keyword evidence="2" id="KW-1185">Reference proteome</keyword>
<reference evidence="1 2" key="1">
    <citation type="submission" date="2017-12" db="EMBL/GenBank/DDBJ databases">
        <authorList>
            <person name="Pombert J.-F."/>
            <person name="Haag K.L."/>
            <person name="Ebert D."/>
        </authorList>
    </citation>
    <scope>NUCLEOTIDE SEQUENCE [LARGE SCALE GENOMIC DNA]</scope>
    <source>
        <strain evidence="1">BE-OM-2</strain>
    </source>
</reference>
<proteinExistence type="predicted"/>
<sequence length="870" mass="103078">MKLQTKNINFPILTKIEELLQINQLPLNDDNIINACIQILDETLIQKQDLYYLELLKIIYSKKKQISSEIFLNKLDKTLLKILESIVSKENLNVSYLRIIFKILIFLSAKNILKENLFFYFKIASSDALIKKKTIKIFKKYLVKKNDKIYDFIIETYKDGTENEKVSIGEILCIFNEYFFKHFYSKNLLDILVDKNLKIKLERILKIMAKCCSKMTENDLNIYLETVYFAFDKIESNYEIIAILKEIFYKNHIFRIKKNVNIIEFDVKIFSIIENLMLKCSSRKEVNFLSELLEYLRYFYEPYFISTFIRLSSKFEDKPDLQTCILLRKFIKYIDFMKYYNIVNINTWIPVFRNISNKDISIFLEIYSKYSIESVFAIFPFFCNYCSDKKNILSKLISIIIENKIMNNYILKGITNIIISHKNNLLNDLRLENNISKNESKHILEILNESKIFDFIFTFYKEKLENNLSLITSDMKECIKCLLDLKNIDFSKGLIEYINEYKQIENKFEDRQDFKKGPIENIDNSNQMKNNLKNIKNSFLNVSDQGNSIIFFYNDICPQKIEFAFFSNEKIIPEIVLKNKILEISCLFTAVNLLSLFLEKIQCSHEFIGKILELCVENKNQKVKKICSNLLLQLINIKKIDLCICNYIQTNFENGKYKFLILSSLYFIGCNNCSLQNKENLLQIIYNEMNTNNKLKILNNLKQEWKIQLLENSIQQPDTLKLSVIHNLLQNIILTDQLRNKILNFILEKNQSSISKITVEILVHLTNFNLEKESLNKIMNYISNNLQILISVNLKGMKVLVKNLSNNKVSLPSRIKNILSIFKKNKNTKRTASINKNNFIEIKEDLNRKNYNKNKFKLFENNKRFRKQNN</sequence>
<dbReference type="VEuPathDB" id="MicrosporidiaDB:CWI36_1600p0010"/>
<protein>
    <submittedName>
        <fullName evidence="1">Uncharacterized protein</fullName>
    </submittedName>
</protein>
<name>A0A4Q9KZU1_9MICR</name>
<dbReference type="EMBL" id="PITI01001600">
    <property type="protein sequence ID" value="TBU00564.1"/>
    <property type="molecule type" value="Genomic_DNA"/>
</dbReference>
<dbReference type="Proteomes" id="UP000291404">
    <property type="component" value="Unassembled WGS sequence"/>
</dbReference>
<accession>A0A4Q9KZU1</accession>
<organism evidence="1 2">
    <name type="scientific">Hamiltosporidium magnivora</name>
    <dbReference type="NCBI Taxonomy" id="148818"/>
    <lineage>
        <taxon>Eukaryota</taxon>
        <taxon>Fungi</taxon>
        <taxon>Fungi incertae sedis</taxon>
        <taxon>Microsporidia</taxon>
        <taxon>Dubosqiidae</taxon>
        <taxon>Hamiltosporidium</taxon>
    </lineage>
</organism>
<evidence type="ECO:0000313" key="1">
    <source>
        <dbReference type="EMBL" id="TBU00564.1"/>
    </source>
</evidence>